<feature type="compositionally biased region" description="Polar residues" evidence="7">
    <location>
        <begin position="21"/>
        <end position="35"/>
    </location>
</feature>
<dbReference type="InterPro" id="IPR009057">
    <property type="entry name" value="Homeodomain-like_sf"/>
</dbReference>
<dbReference type="Pfam" id="PF14379">
    <property type="entry name" value="Myb_CC_LHEQLE"/>
    <property type="match status" value="1"/>
</dbReference>
<keyword evidence="6" id="KW-0539">Nucleus</keyword>
<dbReference type="PANTHER" id="PTHR31499">
    <property type="entry name" value="MYB FAMILY TRANSCRIPTION FACTOR PHL11"/>
    <property type="match status" value="1"/>
</dbReference>
<dbReference type="SUPFAM" id="SSF46689">
    <property type="entry name" value="Homeodomain-like"/>
    <property type="match status" value="1"/>
</dbReference>
<evidence type="ECO:0000256" key="7">
    <source>
        <dbReference type="SAM" id="MobiDB-lite"/>
    </source>
</evidence>
<name>A0AAV8T1N1_9ROSI</name>
<dbReference type="NCBIfam" id="TIGR01557">
    <property type="entry name" value="myb_SHAQKYF"/>
    <property type="match status" value="1"/>
</dbReference>
<evidence type="ECO:0000256" key="6">
    <source>
        <dbReference type="ARBA" id="ARBA00023242"/>
    </source>
</evidence>
<feature type="region of interest" description="Disordered" evidence="7">
    <location>
        <begin position="354"/>
        <end position="399"/>
    </location>
</feature>
<dbReference type="GO" id="GO:0003700">
    <property type="term" value="F:DNA-binding transcription factor activity"/>
    <property type="evidence" value="ECO:0007669"/>
    <property type="project" value="InterPro"/>
</dbReference>
<dbReference type="PANTHER" id="PTHR31499:SF80">
    <property type="entry name" value="HTH MYB-TYPE DOMAIN-CONTAINING PROTEIN"/>
    <property type="match status" value="1"/>
</dbReference>
<dbReference type="InterPro" id="IPR001005">
    <property type="entry name" value="SANT/Myb"/>
</dbReference>
<keyword evidence="3" id="KW-0805">Transcription regulation</keyword>
<dbReference type="InterPro" id="IPR017930">
    <property type="entry name" value="Myb_dom"/>
</dbReference>
<keyword evidence="10" id="KW-1185">Reference proteome</keyword>
<dbReference type="Proteomes" id="UP001159364">
    <property type="component" value="Linkage Group LG07"/>
</dbReference>
<dbReference type="AlphaFoldDB" id="A0AAV8T1N1"/>
<comment type="subcellular location">
    <subcellularLocation>
        <location evidence="1">Nucleus</location>
    </subcellularLocation>
</comment>
<dbReference type="EMBL" id="JAIWQS010000007">
    <property type="protein sequence ID" value="KAJ8760468.1"/>
    <property type="molecule type" value="Genomic_DNA"/>
</dbReference>
<sequence length="449" mass="50247">MYPKLPDSFHGPSERELVRNHVSQEASPIGSNDATTGHLFPSSPKFSSGMHAFSLSPHGNQSTSFPLASPLSKHEATLPLTYSSHSDMQSEAFINNSEKNKNISWSMDPVQDFFDFPQDVHHQNGEVESNAGVMTYEDHAKRSDWLEWADQLILVDNDAEPNLNEFLNDVNTTASGQKLLESSSDVSSQQPKLHQHHPVLNKELATVANGISSASATKPRMRWTPELHEAFVEAVNQLGGNERATPKGVLKLMNVEGLTIYHVKSHLQKYRTARYKPESSEGISEKKSSPIEEMKSLDLKATNYRTIGITEALRLQMEVQKQLHEQLEIQRNLQLRIEEQGRNLQMMFEKQKGFERDRLEASSSSRDNPSPLHSTFVQPSSGDNLHASEPDCTNSTFDNGKGNILVEERLCGVTREQKALNNRNGDDLDEIDDEPSIAPAKRPRADETA</sequence>
<dbReference type="GO" id="GO:0003677">
    <property type="term" value="F:DNA binding"/>
    <property type="evidence" value="ECO:0007669"/>
    <property type="project" value="InterPro"/>
</dbReference>
<dbReference type="InterPro" id="IPR025756">
    <property type="entry name" value="Myb_CC_LHEQLE"/>
</dbReference>
<dbReference type="GO" id="GO:0005634">
    <property type="term" value="C:nucleus"/>
    <property type="evidence" value="ECO:0007669"/>
    <property type="project" value="UniProtKB-SubCell"/>
</dbReference>
<dbReference type="InterPro" id="IPR046955">
    <property type="entry name" value="PHR1-like"/>
</dbReference>
<accession>A0AAV8T1N1</accession>
<gene>
    <name evidence="9" type="ORF">K2173_015135</name>
</gene>
<dbReference type="PROSITE" id="PS51294">
    <property type="entry name" value="HTH_MYB"/>
    <property type="match status" value="1"/>
</dbReference>
<evidence type="ECO:0000256" key="4">
    <source>
        <dbReference type="ARBA" id="ARBA00023054"/>
    </source>
</evidence>
<proteinExistence type="inferred from homology"/>
<evidence type="ECO:0000313" key="9">
    <source>
        <dbReference type="EMBL" id="KAJ8760468.1"/>
    </source>
</evidence>
<evidence type="ECO:0000259" key="8">
    <source>
        <dbReference type="PROSITE" id="PS51294"/>
    </source>
</evidence>
<reference evidence="9 10" key="1">
    <citation type="submission" date="2021-09" db="EMBL/GenBank/DDBJ databases">
        <title>Genomic insights and catalytic innovation underlie evolution of tropane alkaloids biosynthesis.</title>
        <authorList>
            <person name="Wang Y.-J."/>
            <person name="Tian T."/>
            <person name="Huang J.-P."/>
            <person name="Huang S.-X."/>
        </authorList>
    </citation>
    <scope>NUCLEOTIDE SEQUENCE [LARGE SCALE GENOMIC DNA]</scope>
    <source>
        <strain evidence="9">KIB-2018</strain>
        <tissue evidence="9">Leaf</tissue>
    </source>
</reference>
<keyword evidence="5" id="KW-0804">Transcription</keyword>
<dbReference type="Gene3D" id="1.10.10.60">
    <property type="entry name" value="Homeodomain-like"/>
    <property type="match status" value="1"/>
</dbReference>
<evidence type="ECO:0000256" key="5">
    <source>
        <dbReference type="ARBA" id="ARBA00023163"/>
    </source>
</evidence>
<feature type="domain" description="HTH myb-type" evidence="8">
    <location>
        <begin position="215"/>
        <end position="275"/>
    </location>
</feature>
<keyword evidence="4" id="KW-0175">Coiled coil</keyword>
<evidence type="ECO:0000256" key="1">
    <source>
        <dbReference type="ARBA" id="ARBA00004123"/>
    </source>
</evidence>
<dbReference type="FunFam" id="1.10.10.60:FF:000002">
    <property type="entry name" value="Myb family transcription factor"/>
    <property type="match status" value="1"/>
</dbReference>
<organism evidence="9 10">
    <name type="scientific">Erythroxylum novogranatense</name>
    <dbReference type="NCBI Taxonomy" id="1862640"/>
    <lineage>
        <taxon>Eukaryota</taxon>
        <taxon>Viridiplantae</taxon>
        <taxon>Streptophyta</taxon>
        <taxon>Embryophyta</taxon>
        <taxon>Tracheophyta</taxon>
        <taxon>Spermatophyta</taxon>
        <taxon>Magnoliopsida</taxon>
        <taxon>eudicotyledons</taxon>
        <taxon>Gunneridae</taxon>
        <taxon>Pentapetalae</taxon>
        <taxon>rosids</taxon>
        <taxon>fabids</taxon>
        <taxon>Malpighiales</taxon>
        <taxon>Erythroxylaceae</taxon>
        <taxon>Erythroxylum</taxon>
    </lineage>
</organism>
<dbReference type="Pfam" id="PF00249">
    <property type="entry name" value="Myb_DNA-binding"/>
    <property type="match status" value="1"/>
</dbReference>
<protein>
    <recommendedName>
        <fullName evidence="8">HTH myb-type domain-containing protein</fullName>
    </recommendedName>
</protein>
<dbReference type="InterPro" id="IPR006447">
    <property type="entry name" value="Myb_dom_plants"/>
</dbReference>
<evidence type="ECO:0000313" key="10">
    <source>
        <dbReference type="Proteomes" id="UP001159364"/>
    </source>
</evidence>
<comment type="similarity">
    <text evidence="2">Belongs to the MYB-CC family.</text>
</comment>
<feature type="region of interest" description="Disordered" evidence="7">
    <location>
        <begin position="419"/>
        <end position="449"/>
    </location>
</feature>
<evidence type="ECO:0000256" key="3">
    <source>
        <dbReference type="ARBA" id="ARBA00023015"/>
    </source>
</evidence>
<feature type="compositionally biased region" description="Polar residues" evidence="7">
    <location>
        <begin position="361"/>
        <end position="383"/>
    </location>
</feature>
<feature type="region of interest" description="Disordered" evidence="7">
    <location>
        <begin position="1"/>
        <end position="37"/>
    </location>
</feature>
<comment type="caution">
    <text evidence="9">The sequence shown here is derived from an EMBL/GenBank/DDBJ whole genome shotgun (WGS) entry which is preliminary data.</text>
</comment>
<evidence type="ECO:0000256" key="2">
    <source>
        <dbReference type="ARBA" id="ARBA00006783"/>
    </source>
</evidence>